<evidence type="ECO:0000256" key="12">
    <source>
        <dbReference type="SAM" id="MobiDB-lite"/>
    </source>
</evidence>
<evidence type="ECO:0000256" key="11">
    <source>
        <dbReference type="PROSITE-ProRule" id="PRU00175"/>
    </source>
</evidence>
<organism evidence="14 15">
    <name type="scientific">Corynascus novoguineensis</name>
    <dbReference type="NCBI Taxonomy" id="1126955"/>
    <lineage>
        <taxon>Eukaryota</taxon>
        <taxon>Fungi</taxon>
        <taxon>Dikarya</taxon>
        <taxon>Ascomycota</taxon>
        <taxon>Pezizomycotina</taxon>
        <taxon>Sordariomycetes</taxon>
        <taxon>Sordariomycetidae</taxon>
        <taxon>Sordariales</taxon>
        <taxon>Chaetomiaceae</taxon>
        <taxon>Corynascus</taxon>
    </lineage>
</organism>
<comment type="caution">
    <text evidence="14">The sequence shown here is derived from an EMBL/GenBank/DDBJ whole genome shotgun (WGS) entry which is preliminary data.</text>
</comment>
<dbReference type="EMBL" id="MU857618">
    <property type="protein sequence ID" value="KAK4249916.1"/>
    <property type="molecule type" value="Genomic_DNA"/>
</dbReference>
<evidence type="ECO:0000256" key="3">
    <source>
        <dbReference type="ARBA" id="ARBA00004906"/>
    </source>
</evidence>
<dbReference type="InterPro" id="IPR045103">
    <property type="entry name" value="RNF5/RNF185-like"/>
</dbReference>
<dbReference type="Pfam" id="PF13920">
    <property type="entry name" value="zf-C3HC4_3"/>
    <property type="match status" value="1"/>
</dbReference>
<comment type="catalytic activity">
    <reaction evidence="1">
        <text>S-ubiquitinyl-[E2 ubiquitin-conjugating enzyme]-L-cysteine + [acceptor protein]-L-lysine = [E2 ubiquitin-conjugating enzyme]-L-cysteine + N(6)-ubiquitinyl-[acceptor protein]-L-lysine.</text>
        <dbReference type="EC" id="2.3.2.27"/>
    </reaction>
</comment>
<evidence type="ECO:0000256" key="1">
    <source>
        <dbReference type="ARBA" id="ARBA00000900"/>
    </source>
</evidence>
<dbReference type="GO" id="GO:0008270">
    <property type="term" value="F:zinc ion binding"/>
    <property type="evidence" value="ECO:0007669"/>
    <property type="project" value="UniProtKB-KW"/>
</dbReference>
<dbReference type="Proteomes" id="UP001303647">
    <property type="component" value="Unassembled WGS sequence"/>
</dbReference>
<dbReference type="EC" id="2.3.2.27" evidence="4"/>
<evidence type="ECO:0000256" key="7">
    <source>
        <dbReference type="ARBA" id="ARBA00022771"/>
    </source>
</evidence>
<feature type="domain" description="RING-type" evidence="13">
    <location>
        <begin position="100"/>
        <end position="141"/>
    </location>
</feature>
<protein>
    <recommendedName>
        <fullName evidence="4">RING-type E3 ubiquitin transferase</fullName>
        <ecNumber evidence="4">2.3.2.27</ecNumber>
    </recommendedName>
</protein>
<reference evidence="14" key="2">
    <citation type="submission" date="2023-05" db="EMBL/GenBank/DDBJ databases">
        <authorList>
            <consortium name="Lawrence Berkeley National Laboratory"/>
            <person name="Steindorff A."/>
            <person name="Hensen N."/>
            <person name="Bonometti L."/>
            <person name="Westerberg I."/>
            <person name="Brannstrom I.O."/>
            <person name="Guillou S."/>
            <person name="Cros-Aarteil S."/>
            <person name="Calhoun S."/>
            <person name="Haridas S."/>
            <person name="Kuo A."/>
            <person name="Mondo S."/>
            <person name="Pangilinan J."/>
            <person name="Riley R."/>
            <person name="Labutti K."/>
            <person name="Andreopoulos B."/>
            <person name="Lipzen A."/>
            <person name="Chen C."/>
            <person name="Yanf M."/>
            <person name="Daum C."/>
            <person name="Ng V."/>
            <person name="Clum A."/>
            <person name="Ohm R."/>
            <person name="Martin F."/>
            <person name="Silar P."/>
            <person name="Natvig D."/>
            <person name="Lalanne C."/>
            <person name="Gautier V."/>
            <person name="Ament-Velasquez S.L."/>
            <person name="Kruys A."/>
            <person name="Hutchinson M.I."/>
            <person name="Powell A.J."/>
            <person name="Barry K."/>
            <person name="Miller A.N."/>
            <person name="Grigoriev I.V."/>
            <person name="Debuchy R."/>
            <person name="Gladieux P."/>
            <person name="Thoren M.H."/>
            <person name="Johannesson H."/>
        </authorList>
    </citation>
    <scope>NUCLEOTIDE SEQUENCE</scope>
    <source>
        <strain evidence="14">CBS 359.72</strain>
    </source>
</reference>
<evidence type="ECO:0000256" key="6">
    <source>
        <dbReference type="ARBA" id="ARBA00022723"/>
    </source>
</evidence>
<dbReference type="GO" id="GO:0061630">
    <property type="term" value="F:ubiquitin protein ligase activity"/>
    <property type="evidence" value="ECO:0007669"/>
    <property type="project" value="UniProtKB-EC"/>
</dbReference>
<evidence type="ECO:0000256" key="9">
    <source>
        <dbReference type="ARBA" id="ARBA00022833"/>
    </source>
</evidence>
<dbReference type="PROSITE" id="PS50089">
    <property type="entry name" value="ZF_RING_2"/>
    <property type="match status" value="1"/>
</dbReference>
<dbReference type="PANTHER" id="PTHR12313">
    <property type="entry name" value="E3 UBIQUITIN-PROTEIN LIGASE RNF5-RELATED"/>
    <property type="match status" value="1"/>
</dbReference>
<dbReference type="SUPFAM" id="SSF57850">
    <property type="entry name" value="RING/U-box"/>
    <property type="match status" value="1"/>
</dbReference>
<evidence type="ECO:0000256" key="10">
    <source>
        <dbReference type="ARBA" id="ARBA00023136"/>
    </source>
</evidence>
<keyword evidence="9" id="KW-0862">Zinc</keyword>
<evidence type="ECO:0000313" key="15">
    <source>
        <dbReference type="Proteomes" id="UP001303647"/>
    </source>
</evidence>
<dbReference type="InterPro" id="IPR017907">
    <property type="entry name" value="Znf_RING_CS"/>
</dbReference>
<reference evidence="14" key="1">
    <citation type="journal article" date="2023" name="Mol. Phylogenet. Evol.">
        <title>Genome-scale phylogeny and comparative genomics of the fungal order Sordariales.</title>
        <authorList>
            <person name="Hensen N."/>
            <person name="Bonometti L."/>
            <person name="Westerberg I."/>
            <person name="Brannstrom I.O."/>
            <person name="Guillou S."/>
            <person name="Cros-Aarteil S."/>
            <person name="Calhoun S."/>
            <person name="Haridas S."/>
            <person name="Kuo A."/>
            <person name="Mondo S."/>
            <person name="Pangilinan J."/>
            <person name="Riley R."/>
            <person name="LaButti K."/>
            <person name="Andreopoulos B."/>
            <person name="Lipzen A."/>
            <person name="Chen C."/>
            <person name="Yan M."/>
            <person name="Daum C."/>
            <person name="Ng V."/>
            <person name="Clum A."/>
            <person name="Steindorff A."/>
            <person name="Ohm R.A."/>
            <person name="Martin F."/>
            <person name="Silar P."/>
            <person name="Natvig D.O."/>
            <person name="Lalanne C."/>
            <person name="Gautier V."/>
            <person name="Ament-Velasquez S.L."/>
            <person name="Kruys A."/>
            <person name="Hutchinson M.I."/>
            <person name="Powell A.J."/>
            <person name="Barry K."/>
            <person name="Miller A.N."/>
            <person name="Grigoriev I.V."/>
            <person name="Debuchy R."/>
            <person name="Gladieux P."/>
            <person name="Hiltunen Thoren M."/>
            <person name="Johannesson H."/>
        </authorList>
    </citation>
    <scope>NUCLEOTIDE SEQUENCE</scope>
    <source>
        <strain evidence="14">CBS 359.72</strain>
    </source>
</reference>
<feature type="region of interest" description="Disordered" evidence="12">
    <location>
        <begin position="1"/>
        <end position="58"/>
    </location>
</feature>
<dbReference type="Gene3D" id="3.30.40.10">
    <property type="entry name" value="Zinc/RING finger domain, C3HC4 (zinc finger)"/>
    <property type="match status" value="1"/>
</dbReference>
<proteinExistence type="predicted"/>
<dbReference type="GO" id="GO:0005783">
    <property type="term" value="C:endoplasmic reticulum"/>
    <property type="evidence" value="ECO:0007669"/>
    <property type="project" value="InterPro"/>
</dbReference>
<feature type="compositionally biased region" description="Low complexity" evidence="12">
    <location>
        <begin position="17"/>
        <end position="42"/>
    </location>
</feature>
<dbReference type="PROSITE" id="PS00518">
    <property type="entry name" value="ZF_RING_1"/>
    <property type="match status" value="1"/>
</dbReference>
<comment type="pathway">
    <text evidence="3">Protein modification; protein ubiquitination.</text>
</comment>
<evidence type="ECO:0000256" key="8">
    <source>
        <dbReference type="ARBA" id="ARBA00022786"/>
    </source>
</evidence>
<gene>
    <name evidence="14" type="ORF">C7999DRAFT_39043</name>
</gene>
<dbReference type="GO" id="GO:0006511">
    <property type="term" value="P:ubiquitin-dependent protein catabolic process"/>
    <property type="evidence" value="ECO:0007669"/>
    <property type="project" value="InterPro"/>
</dbReference>
<keyword evidence="15" id="KW-1185">Reference proteome</keyword>
<keyword evidence="5" id="KW-0808">Transferase</keyword>
<dbReference type="AlphaFoldDB" id="A0AAN7HHB8"/>
<sequence length="190" mass="21224">MSANSRRSLRTNDLTLPSTPIQAAQSSQQPTPRSPQTEQPQPNQSATKRKREPDFDDDDLFGDSACPDIVDLVDRTEVPPDSSNSQEDRKNYIKLSSFDCVICMDSVKDLTVTHCGHLFCSACLHSALNMDHSRRICPICRQKIDRQPVTGARFGQKAKGYYPLELKLMTRKTIGVKHEQSAGRDGTSSR</sequence>
<keyword evidence="7 11" id="KW-0863">Zinc-finger</keyword>
<accession>A0AAN7HHB8</accession>
<dbReference type="SMART" id="SM00184">
    <property type="entry name" value="RING"/>
    <property type="match status" value="1"/>
</dbReference>
<evidence type="ECO:0000313" key="14">
    <source>
        <dbReference type="EMBL" id="KAK4249916.1"/>
    </source>
</evidence>
<dbReference type="InterPro" id="IPR013083">
    <property type="entry name" value="Znf_RING/FYVE/PHD"/>
</dbReference>
<keyword evidence="6" id="KW-0479">Metal-binding</keyword>
<evidence type="ECO:0000256" key="4">
    <source>
        <dbReference type="ARBA" id="ARBA00012483"/>
    </source>
</evidence>
<evidence type="ECO:0000259" key="13">
    <source>
        <dbReference type="PROSITE" id="PS50089"/>
    </source>
</evidence>
<evidence type="ECO:0000256" key="2">
    <source>
        <dbReference type="ARBA" id="ARBA00004308"/>
    </source>
</evidence>
<comment type="subcellular location">
    <subcellularLocation>
        <location evidence="2">Endomembrane system</location>
    </subcellularLocation>
</comment>
<keyword evidence="10" id="KW-0472">Membrane</keyword>
<dbReference type="InterPro" id="IPR001841">
    <property type="entry name" value="Znf_RING"/>
</dbReference>
<name>A0AAN7HHB8_9PEZI</name>
<evidence type="ECO:0000256" key="5">
    <source>
        <dbReference type="ARBA" id="ARBA00022679"/>
    </source>
</evidence>
<feature type="compositionally biased region" description="Polar residues" evidence="12">
    <location>
        <begin position="1"/>
        <end position="16"/>
    </location>
</feature>
<keyword evidence="8" id="KW-0833">Ubl conjugation pathway</keyword>